<dbReference type="Gene3D" id="3.90.79.10">
    <property type="entry name" value="Nucleoside Triphosphate Pyrophosphohydrolase"/>
    <property type="match status" value="1"/>
</dbReference>
<dbReference type="SUPFAM" id="SSF55811">
    <property type="entry name" value="Nudix"/>
    <property type="match status" value="1"/>
</dbReference>
<organism evidence="6 7">
    <name type="scientific">Nocardia amikacinitolerans</name>
    <dbReference type="NCBI Taxonomy" id="756689"/>
    <lineage>
        <taxon>Bacteria</taxon>
        <taxon>Bacillati</taxon>
        <taxon>Actinomycetota</taxon>
        <taxon>Actinomycetes</taxon>
        <taxon>Mycobacteriales</taxon>
        <taxon>Nocardiaceae</taxon>
        <taxon>Nocardia</taxon>
    </lineage>
</organism>
<dbReference type="RefSeq" id="WP_067790664.1">
    <property type="nucleotide sequence ID" value="NZ_JAMTCW010000020.1"/>
</dbReference>
<dbReference type="InterPro" id="IPR015797">
    <property type="entry name" value="NUDIX_hydrolase-like_dom_sf"/>
</dbReference>
<feature type="domain" description="Nudix hydrolase" evidence="5">
    <location>
        <begin position="16"/>
        <end position="144"/>
    </location>
</feature>
<dbReference type="PROSITE" id="PS51462">
    <property type="entry name" value="NUDIX"/>
    <property type="match status" value="1"/>
</dbReference>
<reference evidence="6 7" key="1">
    <citation type="submission" date="2017-09" db="EMBL/GenBank/DDBJ databases">
        <authorList>
            <person name="Ehlers B."/>
            <person name="Leendertz F.H."/>
        </authorList>
    </citation>
    <scope>NUCLEOTIDE SEQUENCE [LARGE SCALE GENOMIC DNA]</scope>
    <source>
        <strain evidence="6 7">DSM 45537</strain>
    </source>
</reference>
<gene>
    <name evidence="6" type="ORF">SAMN04244553_3178</name>
</gene>
<keyword evidence="3 4" id="KW-0378">Hydrolase</keyword>
<dbReference type="Proteomes" id="UP000219565">
    <property type="component" value="Unassembled WGS sequence"/>
</dbReference>
<dbReference type="AlphaFoldDB" id="A0A285LC32"/>
<evidence type="ECO:0000313" key="6">
    <source>
        <dbReference type="EMBL" id="SNY81577.1"/>
    </source>
</evidence>
<evidence type="ECO:0000259" key="5">
    <source>
        <dbReference type="PROSITE" id="PS51462"/>
    </source>
</evidence>
<comment type="cofactor">
    <cofactor evidence="1">
        <name>Mg(2+)</name>
        <dbReference type="ChEBI" id="CHEBI:18420"/>
    </cofactor>
</comment>
<dbReference type="PANTHER" id="PTHR43046">
    <property type="entry name" value="GDP-MANNOSE MANNOSYL HYDROLASE"/>
    <property type="match status" value="1"/>
</dbReference>
<dbReference type="Pfam" id="PF00293">
    <property type="entry name" value="NUDIX"/>
    <property type="match status" value="1"/>
</dbReference>
<evidence type="ECO:0000256" key="1">
    <source>
        <dbReference type="ARBA" id="ARBA00001946"/>
    </source>
</evidence>
<dbReference type="InterPro" id="IPR020476">
    <property type="entry name" value="Nudix_hydrolase"/>
</dbReference>
<dbReference type="GO" id="GO:0016787">
    <property type="term" value="F:hydrolase activity"/>
    <property type="evidence" value="ECO:0007669"/>
    <property type="project" value="UniProtKB-KW"/>
</dbReference>
<keyword evidence="7" id="KW-1185">Reference proteome</keyword>
<dbReference type="InterPro" id="IPR000086">
    <property type="entry name" value="NUDIX_hydrolase_dom"/>
</dbReference>
<dbReference type="PROSITE" id="PS00893">
    <property type="entry name" value="NUDIX_BOX"/>
    <property type="match status" value="1"/>
</dbReference>
<dbReference type="PANTHER" id="PTHR43046:SF14">
    <property type="entry name" value="MUTT_NUDIX FAMILY PROTEIN"/>
    <property type="match status" value="1"/>
</dbReference>
<evidence type="ECO:0000256" key="4">
    <source>
        <dbReference type="RuleBase" id="RU003476"/>
    </source>
</evidence>
<evidence type="ECO:0000256" key="2">
    <source>
        <dbReference type="ARBA" id="ARBA00005582"/>
    </source>
</evidence>
<name>A0A285LC32_9NOCA</name>
<sequence>MPDYIRWLRARVGHDHIQLAYAAACVVTDGRVLMHRRSDDGQWGLPGGAIELGESAAAAVVREVAEETGVRVEIEALQGVYTAYRHVYPNGDVVQPITVFFRCAPVGGRLGGDAESLEVRYFDLDATPELTNPVYLDALDDLRAGRLGVYR</sequence>
<evidence type="ECO:0000256" key="3">
    <source>
        <dbReference type="ARBA" id="ARBA00022801"/>
    </source>
</evidence>
<dbReference type="STRING" id="1379680.GCA_001612615_05605"/>
<comment type="similarity">
    <text evidence="2 4">Belongs to the Nudix hydrolase family.</text>
</comment>
<proteinExistence type="inferred from homology"/>
<dbReference type="OrthoDB" id="9814308at2"/>
<accession>A0A285LC32</accession>
<evidence type="ECO:0000313" key="7">
    <source>
        <dbReference type="Proteomes" id="UP000219565"/>
    </source>
</evidence>
<dbReference type="PRINTS" id="PR00502">
    <property type="entry name" value="NUDIXFAMILY"/>
</dbReference>
<dbReference type="EMBL" id="OBEG01000003">
    <property type="protein sequence ID" value="SNY81577.1"/>
    <property type="molecule type" value="Genomic_DNA"/>
</dbReference>
<dbReference type="InterPro" id="IPR020084">
    <property type="entry name" value="NUDIX_hydrolase_CS"/>
</dbReference>
<protein>
    <submittedName>
        <fullName evidence="6">ADP-ribose pyrophosphatase YjhB, NUDIX family</fullName>
    </submittedName>
</protein>